<dbReference type="PANTHER" id="PTHR46368:SF5">
    <property type="entry name" value="NAD(P)-BINDING ROSSMANN-FOLD SUPERFAMILY PROTEIN"/>
    <property type="match status" value="1"/>
</dbReference>
<reference evidence="2 3" key="1">
    <citation type="journal article" date="2021" name="Commun. Biol.">
        <title>The genome of Shorea leprosula (Dipterocarpaceae) highlights the ecological relevance of drought in aseasonal tropical rainforests.</title>
        <authorList>
            <person name="Ng K.K.S."/>
            <person name="Kobayashi M.J."/>
            <person name="Fawcett J.A."/>
            <person name="Hatakeyama M."/>
            <person name="Paape T."/>
            <person name="Ng C.H."/>
            <person name="Ang C.C."/>
            <person name="Tnah L.H."/>
            <person name="Lee C.T."/>
            <person name="Nishiyama T."/>
            <person name="Sese J."/>
            <person name="O'Brien M.J."/>
            <person name="Copetti D."/>
            <person name="Mohd Noor M.I."/>
            <person name="Ong R.C."/>
            <person name="Putra M."/>
            <person name="Sireger I.Z."/>
            <person name="Indrioko S."/>
            <person name="Kosugi Y."/>
            <person name="Izuno A."/>
            <person name="Isagi Y."/>
            <person name="Lee S.L."/>
            <person name="Shimizu K.K."/>
        </authorList>
    </citation>
    <scope>NUCLEOTIDE SEQUENCE [LARGE SCALE GENOMIC DNA]</scope>
    <source>
        <strain evidence="2">214</strain>
    </source>
</reference>
<dbReference type="Pfam" id="PF01408">
    <property type="entry name" value="GFO_IDH_MocA"/>
    <property type="match status" value="1"/>
</dbReference>
<comment type="caution">
    <text evidence="2">The sequence shown here is derived from an EMBL/GenBank/DDBJ whole genome shotgun (WGS) entry which is preliminary data.</text>
</comment>
<dbReference type="SUPFAM" id="SSF51735">
    <property type="entry name" value="NAD(P)-binding Rossmann-fold domains"/>
    <property type="match status" value="1"/>
</dbReference>
<proteinExistence type="predicted"/>
<name>A0AAV5K694_9ROSI</name>
<dbReference type="EMBL" id="BPVZ01000055">
    <property type="protein sequence ID" value="GKV20311.1"/>
    <property type="molecule type" value="Genomic_DNA"/>
</dbReference>
<sequence>MAYTPNSVLRFGILGSPNLRKVIRAIDLAPNSTLHAVAGEPFDGLQDTVKIYGSYDEVLDNPDVDVVYVASVRQQWAVLAAQKKKHVLMETPTALDVGGWIGCWKPVNPTVSSSWTPPPHGCTTLERQQ</sequence>
<keyword evidence="3" id="KW-1185">Reference proteome</keyword>
<evidence type="ECO:0000259" key="1">
    <source>
        <dbReference type="Pfam" id="PF01408"/>
    </source>
</evidence>
<evidence type="ECO:0000313" key="3">
    <source>
        <dbReference type="Proteomes" id="UP001054252"/>
    </source>
</evidence>
<gene>
    <name evidence="2" type="ORF">SLEP1_g30459</name>
</gene>
<evidence type="ECO:0000313" key="2">
    <source>
        <dbReference type="EMBL" id="GKV20311.1"/>
    </source>
</evidence>
<feature type="domain" description="Gfo/Idh/MocA-like oxidoreductase N-terminal" evidence="1">
    <location>
        <begin position="48"/>
        <end position="98"/>
    </location>
</feature>
<protein>
    <recommendedName>
        <fullName evidence="1">Gfo/Idh/MocA-like oxidoreductase N-terminal domain-containing protein</fullName>
    </recommendedName>
</protein>
<dbReference type="AlphaFoldDB" id="A0AAV5K694"/>
<dbReference type="PANTHER" id="PTHR46368">
    <property type="match status" value="1"/>
</dbReference>
<dbReference type="Gene3D" id="3.40.50.720">
    <property type="entry name" value="NAD(P)-binding Rossmann-like Domain"/>
    <property type="match status" value="1"/>
</dbReference>
<dbReference type="GO" id="GO:0000166">
    <property type="term" value="F:nucleotide binding"/>
    <property type="evidence" value="ECO:0007669"/>
    <property type="project" value="InterPro"/>
</dbReference>
<accession>A0AAV5K694</accession>
<dbReference type="InterPro" id="IPR036291">
    <property type="entry name" value="NAD(P)-bd_dom_sf"/>
</dbReference>
<organism evidence="2 3">
    <name type="scientific">Rubroshorea leprosula</name>
    <dbReference type="NCBI Taxonomy" id="152421"/>
    <lineage>
        <taxon>Eukaryota</taxon>
        <taxon>Viridiplantae</taxon>
        <taxon>Streptophyta</taxon>
        <taxon>Embryophyta</taxon>
        <taxon>Tracheophyta</taxon>
        <taxon>Spermatophyta</taxon>
        <taxon>Magnoliopsida</taxon>
        <taxon>eudicotyledons</taxon>
        <taxon>Gunneridae</taxon>
        <taxon>Pentapetalae</taxon>
        <taxon>rosids</taxon>
        <taxon>malvids</taxon>
        <taxon>Malvales</taxon>
        <taxon>Dipterocarpaceae</taxon>
        <taxon>Rubroshorea</taxon>
    </lineage>
</organism>
<dbReference type="InterPro" id="IPR000683">
    <property type="entry name" value="Gfo/Idh/MocA-like_OxRdtase_N"/>
</dbReference>
<dbReference type="Proteomes" id="UP001054252">
    <property type="component" value="Unassembled WGS sequence"/>
</dbReference>